<dbReference type="InterPro" id="IPR012340">
    <property type="entry name" value="NA-bd_OB-fold"/>
</dbReference>
<feature type="compositionally biased region" description="Basic and acidic residues" evidence="9">
    <location>
        <begin position="731"/>
        <end position="747"/>
    </location>
</feature>
<proteinExistence type="inferred from homology"/>
<keyword evidence="5" id="KW-0863">Zinc-finger</keyword>
<evidence type="ECO:0000313" key="13">
    <source>
        <dbReference type="Proteomes" id="UP000799778"/>
    </source>
</evidence>
<evidence type="ECO:0000256" key="2">
    <source>
        <dbReference type="ARBA" id="ARBA00009679"/>
    </source>
</evidence>
<feature type="compositionally biased region" description="Polar residues" evidence="9">
    <location>
        <begin position="103"/>
        <end position="114"/>
    </location>
</feature>
<dbReference type="InterPro" id="IPR055065">
    <property type="entry name" value="OB_MCM10"/>
</dbReference>
<dbReference type="Pfam" id="PF22379">
    <property type="entry name" value="OB_MCM10"/>
    <property type="match status" value="1"/>
</dbReference>
<feature type="compositionally biased region" description="Basic and acidic residues" evidence="9">
    <location>
        <begin position="193"/>
        <end position="225"/>
    </location>
</feature>
<protein>
    <submittedName>
        <fullName evidence="12">Uncharacterized protein</fullName>
    </submittedName>
</protein>
<dbReference type="FunFam" id="2.40.50.140:FF:000174">
    <property type="entry name" value="DNA replication licensing factor mcm10"/>
    <property type="match status" value="1"/>
</dbReference>
<feature type="domain" description="MCM10 OB-fold" evidence="11">
    <location>
        <begin position="341"/>
        <end position="483"/>
    </location>
</feature>
<organism evidence="12 13">
    <name type="scientific">Aaosphaeria arxii CBS 175.79</name>
    <dbReference type="NCBI Taxonomy" id="1450172"/>
    <lineage>
        <taxon>Eukaryota</taxon>
        <taxon>Fungi</taxon>
        <taxon>Dikarya</taxon>
        <taxon>Ascomycota</taxon>
        <taxon>Pezizomycotina</taxon>
        <taxon>Dothideomycetes</taxon>
        <taxon>Pleosporomycetidae</taxon>
        <taxon>Pleosporales</taxon>
        <taxon>Pleosporales incertae sedis</taxon>
        <taxon>Aaosphaeria</taxon>
    </lineage>
</organism>
<evidence type="ECO:0000313" key="12">
    <source>
        <dbReference type="EMBL" id="KAF2021524.1"/>
    </source>
</evidence>
<evidence type="ECO:0000256" key="8">
    <source>
        <dbReference type="SAM" id="Coils"/>
    </source>
</evidence>
<sequence length="790" mass="86931">MIVRESPKSGAKKQPQSWPPKSPHEALLSSPSGRRKYEQRRGRDSVSPSPAKRRPIKSTDNSNEDEDEDEEELELQLRAIETRLKLKKLQKARQAVDGESDQARSASRPGSTTAARKVELPRQNSEVQVPVSPIRKAREPAEQKSPARVLLGIDKGLRAQDVSLKRAPSQSVRDRGASTTHSLSRTGASRSVETPRIKSFSERLAESRNNVKEKEEKQSRIEKSRSTGFGLKDLQRDASSSRTSSSLSTTRSAQDPPPSARKEEHTQRKTFTDFRNTSGTPRSSSTLSSRPGSQLDSRTPSRASTPQPATVRPLQTSKTASKYAEISERDNSTEASSFESFSGLHLKNRTMPHNTLARALDDKAIFTIPQLLKTVKAPEYEPPDMETDYVVIGVIASKSSPLTPKNGRDQQSVGNQDNNVNQSGKFMVIRLTDLKWELDLFLFDTGFSQFWKLPTGTLVAVLNPDIMPPRQRDTGKFSLKLASSDDTIIEIGTARDLDYCHAQRKDGNMCGQWIDGRKTEYCEYHIELHVEKSKRGRMEVNTMTGFGKGPGGGGGGKFGMFGGGGRGGGLKSDELKREGRYHDRTIHETVYIAPSTGAAARLLDDEDTGFERGASRAEKHRRQLAEKEKERELAKRLGQIGRGAGSDYMKIKGADTPNLPARGDIHWNEPSTAAKDTAASSGDPFGLLNRKADDVSLAPVKRKRIVSTKSTASNGPVGWGGAFKRGILLPPEKESDQSLRSTRESSPAKKRARLLLPEKGIREPGRDSLGTMDVGLLAAMDDDDDDLDIV</sequence>
<feature type="compositionally biased region" description="Low complexity" evidence="9">
    <location>
        <begin position="278"/>
        <end position="293"/>
    </location>
</feature>
<dbReference type="InterPro" id="IPR015408">
    <property type="entry name" value="Znf_Mcm10/DnaG"/>
</dbReference>
<feature type="region of interest" description="Disordered" evidence="9">
    <location>
        <begin position="88"/>
        <end position="338"/>
    </location>
</feature>
<evidence type="ECO:0000256" key="5">
    <source>
        <dbReference type="ARBA" id="ARBA00022771"/>
    </source>
</evidence>
<keyword evidence="6" id="KW-0862">Zinc</keyword>
<comment type="subcellular location">
    <subcellularLocation>
        <location evidence="1">Nucleus</location>
    </subcellularLocation>
</comment>
<evidence type="ECO:0000259" key="11">
    <source>
        <dbReference type="Pfam" id="PF22379"/>
    </source>
</evidence>
<feature type="compositionally biased region" description="Polar residues" evidence="9">
    <location>
        <begin position="294"/>
        <end position="320"/>
    </location>
</feature>
<dbReference type="GO" id="GO:0003697">
    <property type="term" value="F:single-stranded DNA binding"/>
    <property type="evidence" value="ECO:0007669"/>
    <property type="project" value="InterPro"/>
</dbReference>
<dbReference type="OrthoDB" id="202825at2759"/>
<evidence type="ECO:0000256" key="3">
    <source>
        <dbReference type="ARBA" id="ARBA00022705"/>
    </source>
</evidence>
<dbReference type="GO" id="GO:0043596">
    <property type="term" value="C:nuclear replication fork"/>
    <property type="evidence" value="ECO:0007669"/>
    <property type="project" value="TreeGrafter"/>
</dbReference>
<evidence type="ECO:0000256" key="7">
    <source>
        <dbReference type="ARBA" id="ARBA00023242"/>
    </source>
</evidence>
<feature type="compositionally biased region" description="Low complexity" evidence="9">
    <location>
        <begin position="237"/>
        <end position="254"/>
    </location>
</feature>
<feature type="compositionally biased region" description="Basic and acidic residues" evidence="9">
    <location>
        <begin position="35"/>
        <end position="44"/>
    </location>
</feature>
<name>A0A6A5YAB5_9PLEO</name>
<dbReference type="RefSeq" id="XP_033389863.1">
    <property type="nucleotide sequence ID" value="XM_033530774.1"/>
</dbReference>
<dbReference type="Proteomes" id="UP000799778">
    <property type="component" value="Unassembled WGS sequence"/>
</dbReference>
<feature type="compositionally biased region" description="Polar residues" evidence="9">
    <location>
        <begin position="177"/>
        <end position="192"/>
    </location>
</feature>
<keyword evidence="4" id="KW-0479">Metal-binding</keyword>
<keyword evidence="7" id="KW-0539">Nucleus</keyword>
<dbReference type="PANTHER" id="PTHR13454:SF11">
    <property type="entry name" value="PROTEIN MCM10 HOMOLOG"/>
    <property type="match status" value="1"/>
</dbReference>
<reference evidence="12" key="1">
    <citation type="journal article" date="2020" name="Stud. Mycol.">
        <title>101 Dothideomycetes genomes: a test case for predicting lifestyles and emergence of pathogens.</title>
        <authorList>
            <person name="Haridas S."/>
            <person name="Albert R."/>
            <person name="Binder M."/>
            <person name="Bloem J."/>
            <person name="Labutti K."/>
            <person name="Salamov A."/>
            <person name="Andreopoulos B."/>
            <person name="Baker S."/>
            <person name="Barry K."/>
            <person name="Bills G."/>
            <person name="Bluhm B."/>
            <person name="Cannon C."/>
            <person name="Castanera R."/>
            <person name="Culley D."/>
            <person name="Daum C."/>
            <person name="Ezra D."/>
            <person name="Gonzalez J."/>
            <person name="Henrissat B."/>
            <person name="Kuo A."/>
            <person name="Liang C."/>
            <person name="Lipzen A."/>
            <person name="Lutzoni F."/>
            <person name="Magnuson J."/>
            <person name="Mondo S."/>
            <person name="Nolan M."/>
            <person name="Ohm R."/>
            <person name="Pangilinan J."/>
            <person name="Park H.-J."/>
            <person name="Ramirez L."/>
            <person name="Alfaro M."/>
            <person name="Sun H."/>
            <person name="Tritt A."/>
            <person name="Yoshinaga Y."/>
            <person name="Zwiers L.-H."/>
            <person name="Turgeon B."/>
            <person name="Goodwin S."/>
            <person name="Spatafora J."/>
            <person name="Crous P."/>
            <person name="Grigoriev I."/>
        </authorList>
    </citation>
    <scope>NUCLEOTIDE SEQUENCE</scope>
    <source>
        <strain evidence="12">CBS 175.79</strain>
    </source>
</reference>
<accession>A0A6A5YAB5</accession>
<feature type="compositionally biased region" description="Basic and acidic residues" evidence="9">
    <location>
        <begin position="260"/>
        <end position="272"/>
    </location>
</feature>
<feature type="region of interest" description="Disordered" evidence="9">
    <location>
        <begin position="657"/>
        <end position="689"/>
    </location>
</feature>
<gene>
    <name evidence="12" type="ORF">BU24DRAFT_446522</name>
</gene>
<feature type="region of interest" description="Disordered" evidence="9">
    <location>
        <begin position="400"/>
        <end position="419"/>
    </location>
</feature>
<dbReference type="PANTHER" id="PTHR13454">
    <property type="entry name" value="PROTEIN MCM10 HOMOLOG"/>
    <property type="match status" value="1"/>
</dbReference>
<feature type="region of interest" description="Disordered" evidence="9">
    <location>
        <begin position="709"/>
        <end position="770"/>
    </location>
</feature>
<evidence type="ECO:0000256" key="6">
    <source>
        <dbReference type="ARBA" id="ARBA00022833"/>
    </source>
</evidence>
<evidence type="ECO:0000256" key="4">
    <source>
        <dbReference type="ARBA" id="ARBA00022723"/>
    </source>
</evidence>
<dbReference type="GO" id="GO:0008270">
    <property type="term" value="F:zinc ion binding"/>
    <property type="evidence" value="ECO:0007669"/>
    <property type="project" value="UniProtKB-KW"/>
</dbReference>
<dbReference type="EMBL" id="ML978066">
    <property type="protein sequence ID" value="KAF2021524.1"/>
    <property type="molecule type" value="Genomic_DNA"/>
</dbReference>
<dbReference type="GO" id="GO:0003688">
    <property type="term" value="F:DNA replication origin binding"/>
    <property type="evidence" value="ECO:0007669"/>
    <property type="project" value="TreeGrafter"/>
</dbReference>
<dbReference type="AlphaFoldDB" id="A0A6A5YAB5"/>
<dbReference type="Gene3D" id="2.40.50.140">
    <property type="entry name" value="Nucleic acid-binding proteins"/>
    <property type="match status" value="1"/>
</dbReference>
<feature type="domain" description="Zinc finger Mcm10/DnaG-type" evidence="10">
    <location>
        <begin position="492"/>
        <end position="537"/>
    </location>
</feature>
<evidence type="ECO:0000256" key="9">
    <source>
        <dbReference type="SAM" id="MobiDB-lite"/>
    </source>
</evidence>
<keyword evidence="13" id="KW-1185">Reference proteome</keyword>
<evidence type="ECO:0000259" key="10">
    <source>
        <dbReference type="Pfam" id="PF09329"/>
    </source>
</evidence>
<dbReference type="GO" id="GO:0006270">
    <property type="term" value="P:DNA replication initiation"/>
    <property type="evidence" value="ECO:0007669"/>
    <property type="project" value="InterPro"/>
</dbReference>
<feature type="compositionally biased region" description="Acidic residues" evidence="9">
    <location>
        <begin position="62"/>
        <end position="73"/>
    </location>
</feature>
<feature type="region of interest" description="Disordered" evidence="9">
    <location>
        <begin position="1"/>
        <end position="73"/>
    </location>
</feature>
<feature type="coiled-coil region" evidence="8">
    <location>
        <begin position="610"/>
        <end position="637"/>
    </location>
</feature>
<dbReference type="GeneID" id="54288171"/>
<keyword evidence="8" id="KW-0175">Coiled coil</keyword>
<dbReference type="InterPro" id="IPR040184">
    <property type="entry name" value="Mcm10"/>
</dbReference>
<keyword evidence="3" id="KW-0235">DNA replication</keyword>
<dbReference type="Pfam" id="PF09329">
    <property type="entry name" value="zf-primase"/>
    <property type="match status" value="1"/>
</dbReference>
<comment type="similarity">
    <text evidence="2">Belongs to the MCM10 family.</text>
</comment>
<evidence type="ECO:0000256" key="1">
    <source>
        <dbReference type="ARBA" id="ARBA00004123"/>
    </source>
</evidence>